<evidence type="ECO:0000259" key="12">
    <source>
        <dbReference type="Pfam" id="PF01467"/>
    </source>
</evidence>
<dbReference type="GO" id="GO:0004105">
    <property type="term" value="F:choline-phosphate cytidylyltransferase activity"/>
    <property type="evidence" value="ECO:0007669"/>
    <property type="project" value="UniProtKB-EC"/>
</dbReference>
<evidence type="ECO:0000256" key="2">
    <source>
        <dbReference type="ARBA" id="ARBA00010101"/>
    </source>
</evidence>
<dbReference type="WBParaSite" id="MCU_008603-RA">
    <property type="protein sequence ID" value="MCU_008603-RA"/>
    <property type="gene ID" value="MCU_008603"/>
</dbReference>
<keyword evidence="5" id="KW-0548">Nucleotidyltransferase</keyword>
<reference evidence="13" key="1">
    <citation type="submission" date="2019-11" db="UniProtKB">
        <authorList>
            <consortium name="WormBaseParasite"/>
        </authorList>
    </citation>
    <scope>IDENTIFICATION</scope>
</reference>
<proteinExistence type="inferred from homology"/>
<feature type="domain" description="Cytidyltransferase-like" evidence="12">
    <location>
        <begin position="75"/>
        <end position="202"/>
    </location>
</feature>
<dbReference type="PANTHER" id="PTHR10739">
    <property type="entry name" value="CYTIDYLYLTRANSFERASE"/>
    <property type="match status" value="1"/>
</dbReference>
<feature type="region of interest" description="Disordered" evidence="11">
    <location>
        <begin position="303"/>
        <end position="360"/>
    </location>
</feature>
<evidence type="ECO:0000256" key="8">
    <source>
        <dbReference type="ARBA" id="ARBA00023264"/>
    </source>
</evidence>
<dbReference type="AlphaFoldDB" id="A0A5K3FHT5"/>
<feature type="compositionally biased region" description="Polar residues" evidence="11">
    <location>
        <begin position="324"/>
        <end position="336"/>
    </location>
</feature>
<dbReference type="CDD" id="cd02174">
    <property type="entry name" value="CCT"/>
    <property type="match status" value="1"/>
</dbReference>
<name>A0A5K3FHT5_MESCO</name>
<dbReference type="InterPro" id="IPR004821">
    <property type="entry name" value="Cyt_trans-like"/>
</dbReference>
<keyword evidence="8" id="KW-1208">Phospholipid metabolism</keyword>
<comment type="pathway">
    <text evidence="1">Lipid metabolism.</text>
</comment>
<dbReference type="InterPro" id="IPR045049">
    <property type="entry name" value="Pcy1-like"/>
</dbReference>
<accession>A0A5K3FHT5</accession>
<keyword evidence="4" id="KW-0808">Transferase</keyword>
<dbReference type="SUPFAM" id="SSF52374">
    <property type="entry name" value="Nucleotidylyl transferase"/>
    <property type="match status" value="1"/>
</dbReference>
<dbReference type="GO" id="GO:0031210">
    <property type="term" value="F:phosphatidylcholine binding"/>
    <property type="evidence" value="ECO:0007669"/>
    <property type="project" value="TreeGrafter"/>
</dbReference>
<dbReference type="NCBIfam" id="TIGR00125">
    <property type="entry name" value="cyt_tran_rel"/>
    <property type="match status" value="1"/>
</dbReference>
<dbReference type="Gene3D" id="3.40.50.620">
    <property type="entry name" value="HUPs"/>
    <property type="match status" value="1"/>
</dbReference>
<evidence type="ECO:0000256" key="7">
    <source>
        <dbReference type="ARBA" id="ARBA00023209"/>
    </source>
</evidence>
<dbReference type="InterPro" id="IPR014729">
    <property type="entry name" value="Rossmann-like_a/b/a_fold"/>
</dbReference>
<feature type="region of interest" description="Disordered" evidence="11">
    <location>
        <begin position="1"/>
        <end position="38"/>
    </location>
</feature>
<evidence type="ECO:0000256" key="5">
    <source>
        <dbReference type="ARBA" id="ARBA00022695"/>
    </source>
</evidence>
<evidence type="ECO:0000256" key="11">
    <source>
        <dbReference type="SAM" id="MobiDB-lite"/>
    </source>
</evidence>
<evidence type="ECO:0000256" key="9">
    <source>
        <dbReference type="ARBA" id="ARBA00025706"/>
    </source>
</evidence>
<organism evidence="13">
    <name type="scientific">Mesocestoides corti</name>
    <name type="common">Flatworm</name>
    <dbReference type="NCBI Taxonomy" id="53468"/>
    <lineage>
        <taxon>Eukaryota</taxon>
        <taxon>Metazoa</taxon>
        <taxon>Spiralia</taxon>
        <taxon>Lophotrochozoa</taxon>
        <taxon>Platyhelminthes</taxon>
        <taxon>Cestoda</taxon>
        <taxon>Eucestoda</taxon>
        <taxon>Cyclophyllidea</taxon>
        <taxon>Mesocestoididae</taxon>
        <taxon>Mesocestoides</taxon>
    </lineage>
</organism>
<dbReference type="InterPro" id="IPR041723">
    <property type="entry name" value="CCT"/>
</dbReference>
<sequence>MLEPSESDDSSSIQPENVQEDDVAEAPSHDLGARHPAPFSHEPAAIKALEDCDYSQKITLDMASSGKVPRRVRVYADGVYDMFHSGHARQLMQACSVFPNTYLIVGVTSDADTQLHKGKTVMNERERYEAVRHCRYVDEVIKAAPWECTIDFLKSHKIDFIAHDDIPYATEDSKDIYQPFKDAGMFLTTKRTKGISTTDVIGRILKDYDVFLRRNISRGLTRHELNISYVKEKQLRIENNIQTIVEKGSHFLDDFGSRKRRIIEGLEDLYQEVSASFIRFFGTRGRLRHWWSGTTAAIKGVVSSTSSVSLPPSPVSESDDDNSGASGSRPTNTPLTRSRKRSLKASNSALASEPEKRYCR</sequence>
<comment type="pathway">
    <text evidence="9">Phospholipid metabolism; phosphatidylcholine biosynthesis; phosphatidylcholine from phosphocholine: step 1/2.</text>
</comment>
<dbReference type="FunFam" id="3.40.50.620:FF:000016">
    <property type="entry name" value="Putative choline-phosphate cytidylyltransferase B"/>
    <property type="match status" value="1"/>
</dbReference>
<keyword evidence="6" id="KW-0443">Lipid metabolism</keyword>
<dbReference type="PANTHER" id="PTHR10739:SF13">
    <property type="entry name" value="CHOLINE-PHOSPHATE CYTIDYLYLTRANSFERASE"/>
    <property type="match status" value="1"/>
</dbReference>
<evidence type="ECO:0000256" key="4">
    <source>
        <dbReference type="ARBA" id="ARBA00022679"/>
    </source>
</evidence>
<evidence type="ECO:0000256" key="6">
    <source>
        <dbReference type="ARBA" id="ARBA00023098"/>
    </source>
</evidence>
<comment type="similarity">
    <text evidence="2">Belongs to the cytidylyltransferase family.</text>
</comment>
<dbReference type="Pfam" id="PF01467">
    <property type="entry name" value="CTP_transf_like"/>
    <property type="match status" value="1"/>
</dbReference>
<protein>
    <recommendedName>
        <fullName evidence="10">choline-phosphate cytidylyltransferase</fullName>
        <ecNumber evidence="10">2.7.7.15</ecNumber>
    </recommendedName>
</protein>
<evidence type="ECO:0000256" key="3">
    <source>
        <dbReference type="ARBA" id="ARBA00022516"/>
    </source>
</evidence>
<keyword evidence="7" id="KW-0594">Phospholipid biosynthesis</keyword>
<keyword evidence="3" id="KW-0444">Lipid biosynthesis</keyword>
<evidence type="ECO:0000256" key="1">
    <source>
        <dbReference type="ARBA" id="ARBA00005189"/>
    </source>
</evidence>
<dbReference type="EC" id="2.7.7.15" evidence="10"/>
<dbReference type="UniPathway" id="UPA00753">
    <property type="reaction ID" value="UER00739"/>
</dbReference>
<evidence type="ECO:0000256" key="10">
    <source>
        <dbReference type="ARBA" id="ARBA00026101"/>
    </source>
</evidence>
<evidence type="ECO:0000313" key="13">
    <source>
        <dbReference type="WBParaSite" id="MCU_008603-RA"/>
    </source>
</evidence>